<feature type="non-terminal residue" evidence="1">
    <location>
        <position position="31"/>
    </location>
</feature>
<protein>
    <submittedName>
        <fullName evidence="1">Uncharacterized protein</fullName>
    </submittedName>
</protein>
<accession>X1W0L8</accession>
<proteinExistence type="predicted"/>
<comment type="caution">
    <text evidence="1">The sequence shown here is derived from an EMBL/GenBank/DDBJ whole genome shotgun (WGS) entry which is preliminary data.</text>
</comment>
<dbReference type="AlphaFoldDB" id="X1W0L8"/>
<gene>
    <name evidence="1" type="ORF">S12H4_63667</name>
</gene>
<name>X1W0L8_9ZZZZ</name>
<reference evidence="1" key="1">
    <citation type="journal article" date="2014" name="Front. Microbiol.">
        <title>High frequency of phylogenetically diverse reductive dehalogenase-homologous genes in deep subseafloor sedimentary metagenomes.</title>
        <authorList>
            <person name="Kawai M."/>
            <person name="Futagami T."/>
            <person name="Toyoda A."/>
            <person name="Takaki Y."/>
            <person name="Nishi S."/>
            <person name="Hori S."/>
            <person name="Arai W."/>
            <person name="Tsubouchi T."/>
            <person name="Morono Y."/>
            <person name="Uchiyama I."/>
            <person name="Ito T."/>
            <person name="Fujiyama A."/>
            <person name="Inagaki F."/>
            <person name="Takami H."/>
        </authorList>
    </citation>
    <scope>NUCLEOTIDE SEQUENCE</scope>
    <source>
        <strain evidence="1">Expedition CK06-06</strain>
    </source>
</reference>
<feature type="non-terminal residue" evidence="1">
    <location>
        <position position="1"/>
    </location>
</feature>
<organism evidence="1">
    <name type="scientific">marine sediment metagenome</name>
    <dbReference type="NCBI Taxonomy" id="412755"/>
    <lineage>
        <taxon>unclassified sequences</taxon>
        <taxon>metagenomes</taxon>
        <taxon>ecological metagenomes</taxon>
    </lineage>
</organism>
<sequence length="31" mass="3270">RPPGGYLETYDNVSPQVDKVPECGYSVGQGG</sequence>
<evidence type="ECO:0000313" key="1">
    <source>
        <dbReference type="EMBL" id="GAJ20430.1"/>
    </source>
</evidence>
<dbReference type="EMBL" id="BARW01043513">
    <property type="protein sequence ID" value="GAJ20430.1"/>
    <property type="molecule type" value="Genomic_DNA"/>
</dbReference>